<protein>
    <recommendedName>
        <fullName evidence="3">quinolinate synthase</fullName>
        <ecNumber evidence="3">2.5.1.72</ecNumber>
    </recommendedName>
</protein>
<keyword evidence="5" id="KW-0662">Pyridine nucleotide biosynthesis</keyword>
<evidence type="ECO:0000256" key="8">
    <source>
        <dbReference type="ARBA" id="ARBA00023004"/>
    </source>
</evidence>
<comment type="pathway">
    <text evidence="2">Cofactor biosynthesis; NAD(+) biosynthesis; quinolinate from iminoaspartate: step 1/1.</text>
</comment>
<dbReference type="PANTHER" id="PTHR30573:SF0">
    <property type="entry name" value="QUINOLINATE SYNTHASE, CHLOROPLASTIC"/>
    <property type="match status" value="1"/>
</dbReference>
<organism evidence="10">
    <name type="scientific">Lotus japonicus</name>
    <name type="common">Lotus corniculatus var. japonicus</name>
    <dbReference type="NCBI Taxonomy" id="34305"/>
    <lineage>
        <taxon>Eukaryota</taxon>
        <taxon>Viridiplantae</taxon>
        <taxon>Streptophyta</taxon>
        <taxon>Embryophyta</taxon>
        <taxon>Tracheophyta</taxon>
        <taxon>Spermatophyta</taxon>
        <taxon>Magnoliopsida</taxon>
        <taxon>eudicotyledons</taxon>
        <taxon>Gunneridae</taxon>
        <taxon>Pentapetalae</taxon>
        <taxon>rosids</taxon>
        <taxon>fabids</taxon>
        <taxon>Fabales</taxon>
        <taxon>Fabaceae</taxon>
        <taxon>Papilionoideae</taxon>
        <taxon>50 kb inversion clade</taxon>
        <taxon>NPAAA clade</taxon>
        <taxon>Hologalegina</taxon>
        <taxon>robinioid clade</taxon>
        <taxon>Loteae</taxon>
        <taxon>Lotus</taxon>
    </lineage>
</organism>
<evidence type="ECO:0000313" key="10">
    <source>
        <dbReference type="EMBL" id="AFK44354.1"/>
    </source>
</evidence>
<dbReference type="SUPFAM" id="SSF142754">
    <property type="entry name" value="NadA-like"/>
    <property type="match status" value="1"/>
</dbReference>
<reference evidence="10" key="1">
    <citation type="submission" date="2012-05" db="EMBL/GenBank/DDBJ databases">
        <authorList>
            <person name="Krishnakumar V."/>
            <person name="Cheung F."/>
            <person name="Xiao Y."/>
            <person name="Chan A."/>
            <person name="Moskal W.A."/>
            <person name="Town C.D."/>
        </authorList>
    </citation>
    <scope>NUCLEOTIDE SEQUENCE</scope>
</reference>
<comment type="cofactor">
    <cofactor evidence="1">
        <name>[4Fe-4S] cluster</name>
        <dbReference type="ChEBI" id="CHEBI:49883"/>
    </cofactor>
</comment>
<proteinExistence type="evidence at transcript level"/>
<dbReference type="Pfam" id="PF02445">
    <property type="entry name" value="NadA"/>
    <property type="match status" value="1"/>
</dbReference>
<name>I3SVR2_LOTJA</name>
<dbReference type="EMBL" id="BT144560">
    <property type="protein sequence ID" value="AFK44354.1"/>
    <property type="molecule type" value="mRNA"/>
</dbReference>
<accession>I3SVR2</accession>
<keyword evidence="9" id="KW-0411">Iron-sulfur</keyword>
<keyword evidence="4" id="KW-0004">4Fe-4S</keyword>
<dbReference type="FunFam" id="3.40.50.10800:FF:000008">
    <property type="entry name" value="Quinolinate synthase chloroplastic"/>
    <property type="match status" value="1"/>
</dbReference>
<sequence>MSENVRAILDQAGFNEVGVYRMSNDLIGCSLADAAATPTYMEYLEGASRSTSLHVTYINTTLETKAYAHEIVPTITCTSSNVVQTILQAFAQVPDLNVWYGPDSYMGANVVELFRQMTKMTDEEVTALHPEHSVDSIRSLLPRLHYFQDGTCIVHHLFDNEVVEKIKEMYCDAFLTAHLEVPGEMFSLAMEAKRRGMGRSRLHTEYFGFH</sequence>
<dbReference type="GO" id="GO:0051539">
    <property type="term" value="F:4 iron, 4 sulfur cluster binding"/>
    <property type="evidence" value="ECO:0007669"/>
    <property type="project" value="UniProtKB-KW"/>
</dbReference>
<dbReference type="PANTHER" id="PTHR30573">
    <property type="entry name" value="QUINOLINATE SYNTHETASE A"/>
    <property type="match status" value="1"/>
</dbReference>
<dbReference type="AlphaFoldDB" id="I3SVR2"/>
<keyword evidence="8" id="KW-0408">Iron</keyword>
<dbReference type="GO" id="GO:0008987">
    <property type="term" value="F:quinolinate synthetase A activity"/>
    <property type="evidence" value="ECO:0007669"/>
    <property type="project" value="InterPro"/>
</dbReference>
<keyword evidence="7" id="KW-0479">Metal-binding</keyword>
<evidence type="ECO:0000256" key="5">
    <source>
        <dbReference type="ARBA" id="ARBA00022642"/>
    </source>
</evidence>
<dbReference type="GO" id="GO:0009507">
    <property type="term" value="C:chloroplast"/>
    <property type="evidence" value="ECO:0007669"/>
    <property type="project" value="TreeGrafter"/>
</dbReference>
<evidence type="ECO:0000256" key="6">
    <source>
        <dbReference type="ARBA" id="ARBA00022679"/>
    </source>
</evidence>
<dbReference type="Gene3D" id="3.40.50.10800">
    <property type="entry name" value="NadA-like"/>
    <property type="match status" value="2"/>
</dbReference>
<evidence type="ECO:0000256" key="4">
    <source>
        <dbReference type="ARBA" id="ARBA00022485"/>
    </source>
</evidence>
<dbReference type="EC" id="2.5.1.72" evidence="3"/>
<dbReference type="UniPathway" id="UPA00253">
    <property type="reaction ID" value="UER00327"/>
</dbReference>
<dbReference type="InterPro" id="IPR003473">
    <property type="entry name" value="NadA"/>
</dbReference>
<dbReference type="GO" id="GO:0046872">
    <property type="term" value="F:metal ion binding"/>
    <property type="evidence" value="ECO:0007669"/>
    <property type="project" value="UniProtKB-KW"/>
</dbReference>
<evidence type="ECO:0000256" key="9">
    <source>
        <dbReference type="ARBA" id="ARBA00023014"/>
    </source>
</evidence>
<evidence type="ECO:0000256" key="1">
    <source>
        <dbReference type="ARBA" id="ARBA00001966"/>
    </source>
</evidence>
<evidence type="ECO:0000256" key="7">
    <source>
        <dbReference type="ARBA" id="ARBA00022723"/>
    </source>
</evidence>
<keyword evidence="6" id="KW-0808">Transferase</keyword>
<evidence type="ECO:0000256" key="3">
    <source>
        <dbReference type="ARBA" id="ARBA00012669"/>
    </source>
</evidence>
<dbReference type="InterPro" id="IPR036094">
    <property type="entry name" value="NadA_sf"/>
</dbReference>
<dbReference type="GO" id="GO:0034628">
    <property type="term" value="P:'de novo' NAD+ biosynthetic process from L-aspartate"/>
    <property type="evidence" value="ECO:0007669"/>
    <property type="project" value="TreeGrafter"/>
</dbReference>
<evidence type="ECO:0000256" key="2">
    <source>
        <dbReference type="ARBA" id="ARBA00005065"/>
    </source>
</evidence>